<dbReference type="CDD" id="cd06261">
    <property type="entry name" value="TM_PBP2"/>
    <property type="match status" value="1"/>
</dbReference>
<protein>
    <submittedName>
        <fullName evidence="9">Carbohydrate ABC transporter membrane protein 1, CUT1 family</fullName>
    </submittedName>
</protein>
<evidence type="ECO:0000313" key="9">
    <source>
        <dbReference type="EMBL" id="SIR31181.1"/>
    </source>
</evidence>
<dbReference type="InterPro" id="IPR035906">
    <property type="entry name" value="MetI-like_sf"/>
</dbReference>
<evidence type="ECO:0000256" key="5">
    <source>
        <dbReference type="ARBA" id="ARBA00022989"/>
    </source>
</evidence>
<feature type="transmembrane region" description="Helical" evidence="7">
    <location>
        <begin position="67"/>
        <end position="92"/>
    </location>
</feature>
<organism evidence="9 10">
    <name type="scientific">Paenibacillus macquariensis</name>
    <dbReference type="NCBI Taxonomy" id="948756"/>
    <lineage>
        <taxon>Bacteria</taxon>
        <taxon>Bacillati</taxon>
        <taxon>Bacillota</taxon>
        <taxon>Bacilli</taxon>
        <taxon>Bacillales</taxon>
        <taxon>Paenibacillaceae</taxon>
        <taxon>Paenibacillus</taxon>
    </lineage>
</organism>
<keyword evidence="10" id="KW-1185">Reference proteome</keyword>
<keyword evidence="6 7" id="KW-0472">Membrane</keyword>
<keyword evidence="5 7" id="KW-1133">Transmembrane helix</keyword>
<name>A0ABY1K5Z6_9BACL</name>
<keyword evidence="3" id="KW-1003">Cell membrane</keyword>
<feature type="transmembrane region" description="Helical" evidence="7">
    <location>
        <begin position="15"/>
        <end position="37"/>
    </location>
</feature>
<dbReference type="PROSITE" id="PS50928">
    <property type="entry name" value="ABC_TM1"/>
    <property type="match status" value="1"/>
</dbReference>
<proteinExistence type="inferred from homology"/>
<feature type="transmembrane region" description="Helical" evidence="7">
    <location>
        <begin position="143"/>
        <end position="171"/>
    </location>
</feature>
<sequence>MRRINAFSLTLKQQLAGAAIAAPALAIVTLLFVYPFLRSLQSSFRSQEGVWTLDNYSEALSIYGGDYLYTLWICGVSLVALIIITAIIGGLLRLGVYPLLEFIFKIPLFVPFVVVGHAMRVFLAPHGTLNSALSITGMFNPDILPSFAFSSLGLVAALVWKNLGIGLLLMLGAFRSVNESMLEAARGMGAGKMKLIWHFLVPMNKGSVGVMAVLTFTSMLGSFSIPAMIGNAGGSQMIMMDLYHQIVYQQNYGVANAIGVLTYIASLGAAIYYLKGVTKK</sequence>
<evidence type="ECO:0000256" key="7">
    <source>
        <dbReference type="RuleBase" id="RU363032"/>
    </source>
</evidence>
<comment type="similarity">
    <text evidence="7">Belongs to the binding-protein-dependent transport system permease family.</text>
</comment>
<feature type="transmembrane region" description="Helical" evidence="7">
    <location>
        <begin position="252"/>
        <end position="274"/>
    </location>
</feature>
<dbReference type="PANTHER" id="PTHR43005">
    <property type="entry name" value="BLR7065 PROTEIN"/>
    <property type="match status" value="1"/>
</dbReference>
<dbReference type="Gene3D" id="1.10.3720.10">
    <property type="entry name" value="MetI-like"/>
    <property type="match status" value="1"/>
</dbReference>
<evidence type="ECO:0000256" key="6">
    <source>
        <dbReference type="ARBA" id="ARBA00023136"/>
    </source>
</evidence>
<feature type="domain" description="ABC transmembrane type-1" evidence="8">
    <location>
        <begin position="67"/>
        <end position="273"/>
    </location>
</feature>
<gene>
    <name evidence="9" type="ORF">SAMN05421578_110180</name>
</gene>
<dbReference type="PANTHER" id="PTHR43005:SF1">
    <property type="entry name" value="SPERMIDINE_PUTRESCINE TRANSPORT SYSTEM PERMEASE PROTEIN"/>
    <property type="match status" value="1"/>
</dbReference>
<feature type="transmembrane region" description="Helical" evidence="7">
    <location>
        <begin position="208"/>
        <end position="232"/>
    </location>
</feature>
<dbReference type="EMBL" id="FTNK01000010">
    <property type="protein sequence ID" value="SIR31181.1"/>
    <property type="molecule type" value="Genomic_DNA"/>
</dbReference>
<evidence type="ECO:0000256" key="3">
    <source>
        <dbReference type="ARBA" id="ARBA00022475"/>
    </source>
</evidence>
<dbReference type="Pfam" id="PF00528">
    <property type="entry name" value="BPD_transp_1"/>
    <property type="match status" value="1"/>
</dbReference>
<evidence type="ECO:0000313" key="10">
    <source>
        <dbReference type="Proteomes" id="UP000186666"/>
    </source>
</evidence>
<dbReference type="RefSeq" id="WP_068580022.1">
    <property type="nucleotide sequence ID" value="NZ_FTNK01000010.1"/>
</dbReference>
<accession>A0ABY1K5Z6</accession>
<comment type="caution">
    <text evidence="9">The sequence shown here is derived from an EMBL/GenBank/DDBJ whole genome shotgun (WGS) entry which is preliminary data.</text>
</comment>
<feature type="transmembrane region" description="Helical" evidence="7">
    <location>
        <begin position="104"/>
        <end position="123"/>
    </location>
</feature>
<evidence type="ECO:0000256" key="4">
    <source>
        <dbReference type="ARBA" id="ARBA00022692"/>
    </source>
</evidence>
<evidence type="ECO:0000256" key="2">
    <source>
        <dbReference type="ARBA" id="ARBA00022448"/>
    </source>
</evidence>
<dbReference type="InterPro" id="IPR000515">
    <property type="entry name" value="MetI-like"/>
</dbReference>
<reference evidence="9 10" key="1">
    <citation type="submission" date="2017-01" db="EMBL/GenBank/DDBJ databases">
        <authorList>
            <person name="Varghese N."/>
            <person name="Submissions S."/>
        </authorList>
    </citation>
    <scope>NUCLEOTIDE SEQUENCE [LARGE SCALE GENOMIC DNA]</scope>
    <source>
        <strain evidence="9 10">ATCC 23464</strain>
    </source>
</reference>
<comment type="subcellular location">
    <subcellularLocation>
        <location evidence="1 7">Cell membrane</location>
        <topology evidence="1 7">Multi-pass membrane protein</topology>
    </subcellularLocation>
</comment>
<keyword evidence="2 7" id="KW-0813">Transport</keyword>
<dbReference type="SUPFAM" id="SSF161098">
    <property type="entry name" value="MetI-like"/>
    <property type="match status" value="1"/>
</dbReference>
<keyword evidence="4 7" id="KW-0812">Transmembrane</keyword>
<evidence type="ECO:0000256" key="1">
    <source>
        <dbReference type="ARBA" id="ARBA00004651"/>
    </source>
</evidence>
<dbReference type="Proteomes" id="UP000186666">
    <property type="component" value="Unassembled WGS sequence"/>
</dbReference>
<evidence type="ECO:0000259" key="8">
    <source>
        <dbReference type="PROSITE" id="PS50928"/>
    </source>
</evidence>